<reference evidence="2" key="2">
    <citation type="submission" date="2022-01" db="EMBL/GenBank/DDBJ databases">
        <authorList>
            <person name="Yamashiro T."/>
            <person name="Shiraishi A."/>
            <person name="Satake H."/>
            <person name="Nakayama K."/>
        </authorList>
    </citation>
    <scope>NUCLEOTIDE SEQUENCE</scope>
</reference>
<organism evidence="2 3">
    <name type="scientific">Tanacetum coccineum</name>
    <dbReference type="NCBI Taxonomy" id="301880"/>
    <lineage>
        <taxon>Eukaryota</taxon>
        <taxon>Viridiplantae</taxon>
        <taxon>Streptophyta</taxon>
        <taxon>Embryophyta</taxon>
        <taxon>Tracheophyta</taxon>
        <taxon>Spermatophyta</taxon>
        <taxon>Magnoliopsida</taxon>
        <taxon>eudicotyledons</taxon>
        <taxon>Gunneridae</taxon>
        <taxon>Pentapetalae</taxon>
        <taxon>asterids</taxon>
        <taxon>campanulids</taxon>
        <taxon>Asterales</taxon>
        <taxon>Asteraceae</taxon>
        <taxon>Asteroideae</taxon>
        <taxon>Anthemideae</taxon>
        <taxon>Anthemidinae</taxon>
        <taxon>Tanacetum</taxon>
    </lineage>
</organism>
<evidence type="ECO:0000313" key="3">
    <source>
        <dbReference type="Proteomes" id="UP001151760"/>
    </source>
</evidence>
<feature type="region of interest" description="Disordered" evidence="1">
    <location>
        <begin position="1"/>
        <end position="47"/>
    </location>
</feature>
<proteinExistence type="predicted"/>
<reference evidence="2" key="1">
    <citation type="journal article" date="2022" name="Int. J. Mol. Sci.">
        <title>Draft Genome of Tanacetum Coccineum: Genomic Comparison of Closely Related Tanacetum-Family Plants.</title>
        <authorList>
            <person name="Yamashiro T."/>
            <person name="Shiraishi A."/>
            <person name="Nakayama K."/>
            <person name="Satake H."/>
        </authorList>
    </citation>
    <scope>NUCLEOTIDE SEQUENCE</scope>
</reference>
<gene>
    <name evidence="2" type="ORF">Tco_1029040</name>
</gene>
<dbReference type="EMBL" id="BQNB010018017">
    <property type="protein sequence ID" value="GJT69754.1"/>
    <property type="molecule type" value="Genomic_DNA"/>
</dbReference>
<protein>
    <submittedName>
        <fullName evidence="2">Uncharacterized protein</fullName>
    </submittedName>
</protein>
<keyword evidence="3" id="KW-1185">Reference proteome</keyword>
<feature type="region of interest" description="Disordered" evidence="1">
    <location>
        <begin position="131"/>
        <end position="156"/>
    </location>
</feature>
<evidence type="ECO:0000256" key="1">
    <source>
        <dbReference type="SAM" id="MobiDB-lite"/>
    </source>
</evidence>
<accession>A0ABQ5G3V9</accession>
<evidence type="ECO:0000313" key="2">
    <source>
        <dbReference type="EMBL" id="GJT69754.1"/>
    </source>
</evidence>
<dbReference type="Proteomes" id="UP001151760">
    <property type="component" value="Unassembled WGS sequence"/>
</dbReference>
<feature type="compositionally biased region" description="Polar residues" evidence="1">
    <location>
        <begin position="26"/>
        <end position="37"/>
    </location>
</feature>
<sequence>MHSLISRPQSPRKRSHPPKRELTSPPHDNTGNRPSLSSRRKGAVDDSPTSWTLVGTVSSSCLIVFSASDCILDLHKAGGEGLNRIHLFIRICQLKSHSHLPRCRLPYHLLLLEDLLLPQIRLLLGPRLHSTRQSSVNNRKHHRDDLAQHGTPQNPQ</sequence>
<comment type="caution">
    <text evidence="2">The sequence shown here is derived from an EMBL/GenBank/DDBJ whole genome shotgun (WGS) entry which is preliminary data.</text>
</comment>
<name>A0ABQ5G3V9_9ASTR</name>